<sequence length="218" mass="24215">MSKDISVMIVDDQELIRSSLAIVLEAEDGIQIAGTAENGKAAIDLITETQPDVVLMDINMPIMNGIDATLRIKEKGIQSRVIILTTFQEMEYVINALQAGADGYLLKAIDTKDLVAGIKLVHRVGTLITQDLAKLLFKEHVQNQSISQAEERQEKYRLSKREKEILECLANGLTNQDISDKLYLSVGTVKNYVSKLYAKLDVANRIEAIQKASKENLI</sequence>
<dbReference type="Pfam" id="PF00072">
    <property type="entry name" value="Response_reg"/>
    <property type="match status" value="1"/>
</dbReference>
<keyword evidence="3" id="KW-0238">DNA-binding</keyword>
<dbReference type="SMART" id="SM00448">
    <property type="entry name" value="REC"/>
    <property type="match status" value="1"/>
</dbReference>
<dbReference type="PANTHER" id="PTHR43214">
    <property type="entry name" value="TWO-COMPONENT RESPONSE REGULATOR"/>
    <property type="match status" value="1"/>
</dbReference>
<keyword evidence="1 5" id="KW-0597">Phosphoprotein</keyword>
<dbReference type="EMBL" id="JAUHTR010000002">
    <property type="protein sequence ID" value="MDN4524025.1"/>
    <property type="molecule type" value="Genomic_DNA"/>
</dbReference>
<dbReference type="InterPro" id="IPR000792">
    <property type="entry name" value="Tscrpt_reg_LuxR_C"/>
</dbReference>
<evidence type="ECO:0000256" key="3">
    <source>
        <dbReference type="ARBA" id="ARBA00023125"/>
    </source>
</evidence>
<dbReference type="Proteomes" id="UP001172721">
    <property type="component" value="Unassembled WGS sequence"/>
</dbReference>
<evidence type="ECO:0000256" key="2">
    <source>
        <dbReference type="ARBA" id="ARBA00023015"/>
    </source>
</evidence>
<evidence type="ECO:0000313" key="8">
    <source>
        <dbReference type="EMBL" id="MDN4524025.1"/>
    </source>
</evidence>
<dbReference type="RefSeq" id="WP_301165080.1">
    <property type="nucleotide sequence ID" value="NZ_JAUHTR010000002.1"/>
</dbReference>
<evidence type="ECO:0000256" key="1">
    <source>
        <dbReference type="ARBA" id="ARBA00022553"/>
    </source>
</evidence>
<feature type="domain" description="Response regulatory" evidence="7">
    <location>
        <begin position="6"/>
        <end position="122"/>
    </location>
</feature>
<dbReference type="SUPFAM" id="SSF52172">
    <property type="entry name" value="CheY-like"/>
    <property type="match status" value="1"/>
</dbReference>
<reference evidence="8" key="1">
    <citation type="submission" date="2023-07" db="EMBL/GenBank/DDBJ databases">
        <title>Fictibacillus sp. isolated from freshwater pond.</title>
        <authorList>
            <person name="Kirdat K."/>
            <person name="Bhat A."/>
            <person name="Mourya A."/>
            <person name="Yadav A."/>
        </authorList>
    </citation>
    <scope>NUCLEOTIDE SEQUENCE</scope>
    <source>
        <strain evidence="8">NE201</strain>
    </source>
</reference>
<protein>
    <submittedName>
        <fullName evidence="8">Response regulator transcription factor</fullName>
    </submittedName>
</protein>
<keyword evidence="2" id="KW-0805">Transcription regulation</keyword>
<dbReference type="InterPro" id="IPR011006">
    <property type="entry name" value="CheY-like_superfamily"/>
</dbReference>
<dbReference type="PRINTS" id="PR00038">
    <property type="entry name" value="HTHLUXR"/>
</dbReference>
<dbReference type="SMART" id="SM00421">
    <property type="entry name" value="HTH_LUXR"/>
    <property type="match status" value="1"/>
</dbReference>
<evidence type="ECO:0000259" key="6">
    <source>
        <dbReference type="PROSITE" id="PS50043"/>
    </source>
</evidence>
<feature type="domain" description="HTH luxR-type" evidence="6">
    <location>
        <begin position="151"/>
        <end position="216"/>
    </location>
</feature>
<dbReference type="PROSITE" id="PS50110">
    <property type="entry name" value="RESPONSE_REGULATORY"/>
    <property type="match status" value="1"/>
</dbReference>
<proteinExistence type="predicted"/>
<dbReference type="InterPro" id="IPR058245">
    <property type="entry name" value="NreC/VraR/RcsB-like_REC"/>
</dbReference>
<dbReference type="CDD" id="cd06170">
    <property type="entry name" value="LuxR_C_like"/>
    <property type="match status" value="1"/>
</dbReference>
<dbReference type="CDD" id="cd17535">
    <property type="entry name" value="REC_NarL-like"/>
    <property type="match status" value="1"/>
</dbReference>
<dbReference type="Pfam" id="PF00196">
    <property type="entry name" value="GerE"/>
    <property type="match status" value="1"/>
</dbReference>
<evidence type="ECO:0000259" key="7">
    <source>
        <dbReference type="PROSITE" id="PS50110"/>
    </source>
</evidence>
<keyword evidence="4" id="KW-0804">Transcription</keyword>
<dbReference type="Gene3D" id="3.40.50.2300">
    <property type="match status" value="1"/>
</dbReference>
<dbReference type="InterPro" id="IPR001789">
    <property type="entry name" value="Sig_transdc_resp-reg_receiver"/>
</dbReference>
<evidence type="ECO:0000256" key="4">
    <source>
        <dbReference type="ARBA" id="ARBA00023163"/>
    </source>
</evidence>
<gene>
    <name evidence="8" type="ORF">QYB97_06045</name>
</gene>
<dbReference type="InterPro" id="IPR039420">
    <property type="entry name" value="WalR-like"/>
</dbReference>
<accession>A0ABT8HTC1</accession>
<comment type="caution">
    <text evidence="8">The sequence shown here is derived from an EMBL/GenBank/DDBJ whole genome shotgun (WGS) entry which is preliminary data.</text>
</comment>
<evidence type="ECO:0000256" key="5">
    <source>
        <dbReference type="PROSITE-ProRule" id="PRU00169"/>
    </source>
</evidence>
<keyword evidence="9" id="KW-1185">Reference proteome</keyword>
<dbReference type="PANTHER" id="PTHR43214:SF24">
    <property type="entry name" value="TRANSCRIPTIONAL REGULATORY PROTEIN NARL-RELATED"/>
    <property type="match status" value="1"/>
</dbReference>
<name>A0ABT8HTC1_9BACL</name>
<feature type="modified residue" description="4-aspartylphosphate" evidence="5">
    <location>
        <position position="57"/>
    </location>
</feature>
<organism evidence="8 9">
    <name type="scientific">Fictibacillus fluitans</name>
    <dbReference type="NCBI Taxonomy" id="3058422"/>
    <lineage>
        <taxon>Bacteria</taxon>
        <taxon>Bacillati</taxon>
        <taxon>Bacillota</taxon>
        <taxon>Bacilli</taxon>
        <taxon>Bacillales</taxon>
        <taxon>Fictibacillaceae</taxon>
        <taxon>Fictibacillus</taxon>
    </lineage>
</organism>
<evidence type="ECO:0000313" key="9">
    <source>
        <dbReference type="Proteomes" id="UP001172721"/>
    </source>
</evidence>
<dbReference type="PROSITE" id="PS50043">
    <property type="entry name" value="HTH_LUXR_2"/>
    <property type="match status" value="1"/>
</dbReference>